<dbReference type="InterPro" id="IPR005082">
    <property type="entry name" value="Peptidase_U9_T4_prohead"/>
</dbReference>
<comment type="caution">
    <text evidence="1">The sequence shown here is derived from an EMBL/GenBank/DDBJ whole genome shotgun (WGS) entry which is preliminary data.</text>
</comment>
<keyword evidence="1" id="KW-0378">Hydrolase</keyword>
<gene>
    <name evidence="1" type="ORF">BWY04_00503</name>
</gene>
<dbReference type="GO" id="GO:0006508">
    <property type="term" value="P:proteolysis"/>
    <property type="evidence" value="ECO:0007669"/>
    <property type="project" value="UniProtKB-KW"/>
</dbReference>
<dbReference type="GO" id="GO:0008233">
    <property type="term" value="F:peptidase activity"/>
    <property type="evidence" value="ECO:0007669"/>
    <property type="project" value="UniProtKB-KW"/>
</dbReference>
<protein>
    <submittedName>
        <fullName evidence="1">Prohead core protein protease</fullName>
    </submittedName>
</protein>
<name>A0A1V5ZP62_9BACT</name>
<dbReference type="Proteomes" id="UP000485621">
    <property type="component" value="Unassembled WGS sequence"/>
</dbReference>
<sequence>MFSADLIIESAIYQEAQIVSQKPNKAVFRMVIQTVDEVNRNGKYYPKEVLVQGLNDARERMTTRSFICELDHPLPTGNNTFDMARQPQVLLKESSHLLTDYEFDGNKVIGEMETLDTPSGHILKGLLLEKCTVGMSLRGLAYQTKKDGYKLVGGPLYIIAYDAVSNPSHKAAVVNFNEVSFRESIHLLKENCHKKPKKIEFVEENGNIICTNEGVCYLSDYFDKLIEKKILSLTKKIV</sequence>
<organism evidence="1">
    <name type="scientific">candidate division CPR1 bacterium ADurb.Bin160</name>
    <dbReference type="NCBI Taxonomy" id="1852826"/>
    <lineage>
        <taxon>Bacteria</taxon>
        <taxon>candidate division CPR1</taxon>
    </lineage>
</organism>
<dbReference type="Pfam" id="PF03420">
    <property type="entry name" value="Peptidase_S77"/>
    <property type="match status" value="1"/>
</dbReference>
<dbReference type="AlphaFoldDB" id="A0A1V5ZP62"/>
<accession>A0A1V5ZP62</accession>
<reference evidence="1" key="1">
    <citation type="submission" date="2017-02" db="EMBL/GenBank/DDBJ databases">
        <title>Delving into the versatile metabolic prowess of the omnipresent phylum Bacteroidetes.</title>
        <authorList>
            <person name="Nobu M.K."/>
            <person name="Mei R."/>
            <person name="Narihiro T."/>
            <person name="Kuroda K."/>
            <person name="Liu W.-T."/>
        </authorList>
    </citation>
    <scope>NUCLEOTIDE SEQUENCE</scope>
    <source>
        <strain evidence="1">ADurb.Bin160</strain>
    </source>
</reference>
<dbReference type="EMBL" id="MWDB01000007">
    <property type="protein sequence ID" value="OQB42017.1"/>
    <property type="molecule type" value="Genomic_DNA"/>
</dbReference>
<proteinExistence type="predicted"/>
<evidence type="ECO:0000313" key="1">
    <source>
        <dbReference type="EMBL" id="OQB42017.1"/>
    </source>
</evidence>
<keyword evidence="1" id="KW-0645">Protease</keyword>